<keyword evidence="1" id="KW-1133">Transmembrane helix</keyword>
<gene>
    <name evidence="2" type="ORF">K8V08_02260</name>
</gene>
<dbReference type="AlphaFoldDB" id="A0A921MCJ3"/>
<evidence type="ECO:0000313" key="2">
    <source>
        <dbReference type="EMBL" id="HJG79217.1"/>
    </source>
</evidence>
<proteinExistence type="predicted"/>
<dbReference type="Proteomes" id="UP000784435">
    <property type="component" value="Unassembled WGS sequence"/>
</dbReference>
<keyword evidence="1" id="KW-0812">Transmembrane</keyword>
<feature type="transmembrane region" description="Helical" evidence="1">
    <location>
        <begin position="149"/>
        <end position="173"/>
    </location>
</feature>
<dbReference type="EMBL" id="DYUK01000049">
    <property type="protein sequence ID" value="HJG79217.1"/>
    <property type="molecule type" value="Genomic_DNA"/>
</dbReference>
<feature type="transmembrane region" description="Helical" evidence="1">
    <location>
        <begin position="104"/>
        <end position="129"/>
    </location>
</feature>
<sequence>MTAAVHPAPAVTHDPAHTPSAASRIWGTVRIQYLNRYTFVWIPLIILASAVAVSIAIYAMIGADQPMYGGAVQAPLWYFVAAGAQAMSLTFPFAQALTVTRREFFLGTALAALISAGGLSLVFVVLGYIEQATNGYGVNGYISHLPWVWEQGGVVAGLLYLVLTLLVFFVGFWMATLYRRGGTMAVTVVAISLGVVVVGAIFIVTRFELWGDVLSLFADLGPLGVTGYVSILVALAALAGWLTLRRSTP</sequence>
<evidence type="ECO:0000256" key="1">
    <source>
        <dbReference type="SAM" id="Phobius"/>
    </source>
</evidence>
<reference evidence="2" key="1">
    <citation type="journal article" date="2021" name="PeerJ">
        <title>Extensive microbial diversity within the chicken gut microbiome revealed by metagenomics and culture.</title>
        <authorList>
            <person name="Gilroy R."/>
            <person name="Ravi A."/>
            <person name="Getino M."/>
            <person name="Pursley I."/>
            <person name="Horton D.L."/>
            <person name="Alikhan N.F."/>
            <person name="Baker D."/>
            <person name="Gharbi K."/>
            <person name="Hall N."/>
            <person name="Watson M."/>
            <person name="Adriaenssens E.M."/>
            <person name="Foster-Nyarko E."/>
            <person name="Jarju S."/>
            <person name="Secka A."/>
            <person name="Antonio M."/>
            <person name="Oren A."/>
            <person name="Chaudhuri R.R."/>
            <person name="La Ragione R."/>
            <person name="Hildebrand F."/>
            <person name="Pallen M.J."/>
        </authorList>
    </citation>
    <scope>NUCLEOTIDE SEQUENCE</scope>
    <source>
        <strain evidence="2">ChiGjej5B5-7349</strain>
    </source>
</reference>
<feature type="transmembrane region" description="Helical" evidence="1">
    <location>
        <begin position="225"/>
        <end position="244"/>
    </location>
</feature>
<organism evidence="2 3">
    <name type="scientific">Brevibacterium senegalense</name>
    <dbReference type="NCBI Taxonomy" id="1033736"/>
    <lineage>
        <taxon>Bacteria</taxon>
        <taxon>Bacillati</taxon>
        <taxon>Actinomycetota</taxon>
        <taxon>Actinomycetes</taxon>
        <taxon>Micrococcales</taxon>
        <taxon>Brevibacteriaceae</taxon>
        <taxon>Brevibacterium</taxon>
    </lineage>
</organism>
<feature type="transmembrane region" description="Helical" evidence="1">
    <location>
        <begin position="39"/>
        <end position="61"/>
    </location>
</feature>
<keyword evidence="1" id="KW-0472">Membrane</keyword>
<comment type="caution">
    <text evidence="2">The sequence shown here is derived from an EMBL/GenBank/DDBJ whole genome shotgun (WGS) entry which is preliminary data.</text>
</comment>
<accession>A0A921MCJ3</accession>
<evidence type="ECO:0000313" key="3">
    <source>
        <dbReference type="Proteomes" id="UP000784435"/>
    </source>
</evidence>
<reference evidence="2" key="2">
    <citation type="submission" date="2021-09" db="EMBL/GenBank/DDBJ databases">
        <authorList>
            <person name="Gilroy R."/>
        </authorList>
    </citation>
    <scope>NUCLEOTIDE SEQUENCE</scope>
    <source>
        <strain evidence="2">ChiGjej5B5-7349</strain>
    </source>
</reference>
<protein>
    <submittedName>
        <fullName evidence="2">Uncharacterized protein</fullName>
    </submittedName>
</protein>
<feature type="transmembrane region" description="Helical" evidence="1">
    <location>
        <begin position="76"/>
        <end position="97"/>
    </location>
</feature>
<name>A0A921MCJ3_9MICO</name>
<feature type="transmembrane region" description="Helical" evidence="1">
    <location>
        <begin position="185"/>
        <end position="205"/>
    </location>
</feature>